<dbReference type="GO" id="GO:0006260">
    <property type="term" value="P:DNA replication"/>
    <property type="evidence" value="ECO:0007669"/>
    <property type="project" value="UniProtKB-KW"/>
</dbReference>
<keyword evidence="2 15" id="KW-0436">Ligase</keyword>
<dbReference type="NCBIfam" id="TIGR04120">
    <property type="entry name" value="DNA_lig_bact"/>
    <property type="match status" value="1"/>
</dbReference>
<keyword evidence="3" id="KW-0132">Cell division</keyword>
<dbReference type="RefSeq" id="WP_147168480.1">
    <property type="nucleotide sequence ID" value="NZ_VOOR01000036.1"/>
</dbReference>
<evidence type="ECO:0000256" key="1">
    <source>
        <dbReference type="ARBA" id="ARBA00012727"/>
    </source>
</evidence>
<evidence type="ECO:0000256" key="3">
    <source>
        <dbReference type="ARBA" id="ARBA00022618"/>
    </source>
</evidence>
<keyword evidence="10" id="KW-0233">DNA recombination</keyword>
<proteinExistence type="predicted"/>
<keyword evidence="8" id="KW-0067">ATP-binding</keyword>
<evidence type="ECO:0000259" key="14">
    <source>
        <dbReference type="PROSITE" id="PS50160"/>
    </source>
</evidence>
<dbReference type="EC" id="6.5.1.1" evidence="1"/>
<dbReference type="Proteomes" id="UP000321580">
    <property type="component" value="Unassembled WGS sequence"/>
</dbReference>
<dbReference type="InterPro" id="IPR016059">
    <property type="entry name" value="DNA_ligase_ATP-dep_CS"/>
</dbReference>
<dbReference type="InterPro" id="IPR026333">
    <property type="entry name" value="ATP_dep_DNA_lig_pp_1105_fam"/>
</dbReference>
<dbReference type="CDD" id="cd07972">
    <property type="entry name" value="OBF_DNA_ligase_Arch_LigB"/>
    <property type="match status" value="1"/>
</dbReference>
<comment type="caution">
    <text evidence="15">The sequence shown here is derived from an EMBL/GenBank/DDBJ whole genome shotgun (WGS) entry which is preliminary data.</text>
</comment>
<dbReference type="OrthoDB" id="9767858at2"/>
<keyword evidence="5" id="KW-0479">Metal-binding</keyword>
<evidence type="ECO:0000256" key="11">
    <source>
        <dbReference type="ARBA" id="ARBA00023204"/>
    </source>
</evidence>
<evidence type="ECO:0000256" key="4">
    <source>
        <dbReference type="ARBA" id="ARBA00022705"/>
    </source>
</evidence>
<evidence type="ECO:0000256" key="5">
    <source>
        <dbReference type="ARBA" id="ARBA00022723"/>
    </source>
</evidence>
<dbReference type="GO" id="GO:0051301">
    <property type="term" value="P:cell division"/>
    <property type="evidence" value="ECO:0007669"/>
    <property type="project" value="UniProtKB-KW"/>
</dbReference>
<dbReference type="SUPFAM" id="SSF117018">
    <property type="entry name" value="ATP-dependent DNA ligase DNA-binding domain"/>
    <property type="match status" value="1"/>
</dbReference>
<evidence type="ECO:0000256" key="9">
    <source>
        <dbReference type="ARBA" id="ARBA00022842"/>
    </source>
</evidence>
<dbReference type="PROSITE" id="PS00697">
    <property type="entry name" value="DNA_LIGASE_A1"/>
    <property type="match status" value="1"/>
</dbReference>
<keyword evidence="9" id="KW-0460">Magnesium</keyword>
<organism evidence="15 16">
    <name type="scientific">Phaeodactylibacter luteus</name>
    <dbReference type="NCBI Taxonomy" id="1564516"/>
    <lineage>
        <taxon>Bacteria</taxon>
        <taxon>Pseudomonadati</taxon>
        <taxon>Bacteroidota</taxon>
        <taxon>Saprospiria</taxon>
        <taxon>Saprospirales</taxon>
        <taxon>Haliscomenobacteraceae</taxon>
        <taxon>Phaeodactylibacter</taxon>
    </lineage>
</organism>
<dbReference type="PANTHER" id="PTHR45674:SF13">
    <property type="entry name" value="DNA LIGASE-RELATED"/>
    <property type="match status" value="1"/>
</dbReference>
<dbReference type="Pfam" id="PF01068">
    <property type="entry name" value="DNA_ligase_A_M"/>
    <property type="match status" value="1"/>
</dbReference>
<dbReference type="GO" id="GO:0003677">
    <property type="term" value="F:DNA binding"/>
    <property type="evidence" value="ECO:0007669"/>
    <property type="project" value="InterPro"/>
</dbReference>
<keyword evidence="11" id="KW-0234">DNA repair</keyword>
<evidence type="ECO:0000256" key="7">
    <source>
        <dbReference type="ARBA" id="ARBA00022763"/>
    </source>
</evidence>
<accession>A0A5C6RJK3</accession>
<dbReference type="Gene3D" id="3.30.470.30">
    <property type="entry name" value="DNA ligase/mRNA capping enzyme"/>
    <property type="match status" value="1"/>
</dbReference>
<comment type="catalytic activity">
    <reaction evidence="13">
        <text>ATP + (deoxyribonucleotide)n-3'-hydroxyl + 5'-phospho-(deoxyribonucleotide)m = (deoxyribonucleotide)n+m + AMP + diphosphate.</text>
        <dbReference type="EC" id="6.5.1.1"/>
    </reaction>
</comment>
<dbReference type="InterPro" id="IPR050191">
    <property type="entry name" value="ATP-dep_DNA_ligase"/>
</dbReference>
<feature type="domain" description="ATP-dependent DNA ligase family profile" evidence="14">
    <location>
        <begin position="303"/>
        <end position="434"/>
    </location>
</feature>
<dbReference type="SUPFAM" id="SSF56091">
    <property type="entry name" value="DNA ligase/mRNA capping enzyme, catalytic domain"/>
    <property type="match status" value="1"/>
</dbReference>
<evidence type="ECO:0000256" key="2">
    <source>
        <dbReference type="ARBA" id="ARBA00022598"/>
    </source>
</evidence>
<dbReference type="GO" id="GO:0046872">
    <property type="term" value="F:metal ion binding"/>
    <property type="evidence" value="ECO:0007669"/>
    <property type="project" value="UniProtKB-KW"/>
</dbReference>
<keyword evidence="12" id="KW-0131">Cell cycle</keyword>
<keyword evidence="6" id="KW-0547">Nucleotide-binding</keyword>
<evidence type="ECO:0000256" key="6">
    <source>
        <dbReference type="ARBA" id="ARBA00022741"/>
    </source>
</evidence>
<dbReference type="Gene3D" id="2.40.50.140">
    <property type="entry name" value="Nucleic acid-binding proteins"/>
    <property type="match status" value="1"/>
</dbReference>
<dbReference type="InterPro" id="IPR012309">
    <property type="entry name" value="DNA_ligase_ATP-dep_C"/>
</dbReference>
<keyword evidence="16" id="KW-1185">Reference proteome</keyword>
<evidence type="ECO:0000256" key="8">
    <source>
        <dbReference type="ARBA" id="ARBA00022840"/>
    </source>
</evidence>
<evidence type="ECO:0000256" key="12">
    <source>
        <dbReference type="ARBA" id="ARBA00023306"/>
    </source>
</evidence>
<protein>
    <recommendedName>
        <fullName evidence="1">DNA ligase (ATP)</fullName>
        <ecNumber evidence="1">6.5.1.1</ecNumber>
    </recommendedName>
</protein>
<dbReference type="Pfam" id="PF04675">
    <property type="entry name" value="DNA_ligase_A_N"/>
    <property type="match status" value="1"/>
</dbReference>
<dbReference type="Pfam" id="PF04679">
    <property type="entry name" value="DNA_ligase_A_C"/>
    <property type="match status" value="1"/>
</dbReference>
<sequence>MRAFAALYTRLDQTTKTNAKVAYLAEYFAQTSDEDRLWTVAILSHRRPRRTVNTTLLREWAAELSGIPLWLFEESYHVVGDLSEAIALALPQPTQSSEAGLSHWVEYIKSLGAEEEAVKKARVQSAWLQMEHTERLVFNKLITGGFRIGVSQKLMVRALAQYTGIAENNLAHRLMGQWTPDSTTFEALVLTEDPLEDVSKPYPFYLAYALEEAPESLGPPKAWLAERKWDGIRGQLIVRKGEVFVWSRGEELVTDKFPEYAPLAGLLPDGTVLDGEILPFKDGVPLTFNELQTRIGRKNVTQSILAKAPVILMAYDLLEWQGEDIRARPFAERRQLLERLLSDTHTQGIVQPSPLVPFTEWQALHSEREHARQHHSEGLMLKRKAAPYLSGRKKGDWWKWKAAPLTIDAVMIYAQRGHGRRANLYTDFTFAVWDGNTLVPFTKAYSGLTDKEFGEITAWVRRNTKERFGPVRSVEPRHVFEIAFEGIRKSARHKSGVALRFPRMLRWRKDKPVREANTLEDLHQLLAAYEGNG</sequence>
<dbReference type="InterPro" id="IPR036599">
    <property type="entry name" value="DNA_ligase_N_sf"/>
</dbReference>
<dbReference type="GO" id="GO:0005524">
    <property type="term" value="F:ATP binding"/>
    <property type="evidence" value="ECO:0007669"/>
    <property type="project" value="UniProtKB-KW"/>
</dbReference>
<dbReference type="PANTHER" id="PTHR45674">
    <property type="entry name" value="DNA LIGASE 1/3 FAMILY MEMBER"/>
    <property type="match status" value="1"/>
</dbReference>
<evidence type="ECO:0000256" key="10">
    <source>
        <dbReference type="ARBA" id="ARBA00023172"/>
    </source>
</evidence>
<dbReference type="EMBL" id="VOOR01000036">
    <property type="protein sequence ID" value="TXB62125.1"/>
    <property type="molecule type" value="Genomic_DNA"/>
</dbReference>
<dbReference type="AlphaFoldDB" id="A0A5C6RJK3"/>
<dbReference type="GO" id="GO:0003910">
    <property type="term" value="F:DNA ligase (ATP) activity"/>
    <property type="evidence" value="ECO:0007669"/>
    <property type="project" value="UniProtKB-EC"/>
</dbReference>
<dbReference type="GO" id="GO:0006310">
    <property type="term" value="P:DNA recombination"/>
    <property type="evidence" value="ECO:0007669"/>
    <property type="project" value="UniProtKB-KW"/>
</dbReference>
<reference evidence="15 16" key="1">
    <citation type="submission" date="2019-08" db="EMBL/GenBank/DDBJ databases">
        <title>Genome of Phaeodactylibacter luteus.</title>
        <authorList>
            <person name="Bowman J.P."/>
        </authorList>
    </citation>
    <scope>NUCLEOTIDE SEQUENCE [LARGE SCALE GENOMIC DNA]</scope>
    <source>
        <strain evidence="15 16">KCTC 42180</strain>
    </source>
</reference>
<dbReference type="InterPro" id="IPR012308">
    <property type="entry name" value="DNA_ligase_ATP-dep_N"/>
</dbReference>
<dbReference type="CDD" id="cd07897">
    <property type="entry name" value="Adenylation_DNA_ligase_Bac1"/>
    <property type="match status" value="1"/>
</dbReference>
<gene>
    <name evidence="15" type="ORF">FRY97_15535</name>
</gene>
<name>A0A5C6RJK3_9BACT</name>
<dbReference type="NCBIfam" id="NF006701">
    <property type="entry name" value="PRK09247.1"/>
    <property type="match status" value="1"/>
</dbReference>
<evidence type="ECO:0000313" key="15">
    <source>
        <dbReference type="EMBL" id="TXB62125.1"/>
    </source>
</evidence>
<dbReference type="Gene3D" id="1.10.3260.10">
    <property type="entry name" value="DNA ligase, ATP-dependent, N-terminal domain"/>
    <property type="match status" value="1"/>
</dbReference>
<dbReference type="InterPro" id="IPR012310">
    <property type="entry name" value="DNA_ligase_ATP-dep_cent"/>
</dbReference>
<dbReference type="PROSITE" id="PS50160">
    <property type="entry name" value="DNA_LIGASE_A3"/>
    <property type="match status" value="1"/>
</dbReference>
<dbReference type="GO" id="GO:0006281">
    <property type="term" value="P:DNA repair"/>
    <property type="evidence" value="ECO:0007669"/>
    <property type="project" value="UniProtKB-KW"/>
</dbReference>
<dbReference type="SUPFAM" id="SSF50249">
    <property type="entry name" value="Nucleic acid-binding proteins"/>
    <property type="match status" value="1"/>
</dbReference>
<dbReference type="InterPro" id="IPR012340">
    <property type="entry name" value="NA-bd_OB-fold"/>
</dbReference>
<keyword evidence="7" id="KW-0227">DNA damage</keyword>
<evidence type="ECO:0000313" key="16">
    <source>
        <dbReference type="Proteomes" id="UP000321580"/>
    </source>
</evidence>
<evidence type="ECO:0000256" key="13">
    <source>
        <dbReference type="ARBA" id="ARBA00034003"/>
    </source>
</evidence>
<keyword evidence="4" id="KW-0235">DNA replication</keyword>